<dbReference type="OrthoDB" id="5342505at2"/>
<organism evidence="2 3">
    <name type="scientific">Zavarzinia compransoris</name>
    <dbReference type="NCBI Taxonomy" id="1264899"/>
    <lineage>
        <taxon>Bacteria</taxon>
        <taxon>Pseudomonadati</taxon>
        <taxon>Pseudomonadota</taxon>
        <taxon>Alphaproteobacteria</taxon>
        <taxon>Rhodospirillales</taxon>
        <taxon>Zavarziniaceae</taxon>
        <taxon>Zavarzinia</taxon>
    </lineage>
</organism>
<accession>A0A317DUC2</accession>
<feature type="region of interest" description="Disordered" evidence="1">
    <location>
        <begin position="1"/>
        <end position="40"/>
    </location>
</feature>
<dbReference type="Pfam" id="PF08856">
    <property type="entry name" value="DUF1826"/>
    <property type="match status" value="1"/>
</dbReference>
<proteinExistence type="predicted"/>
<evidence type="ECO:0000256" key="1">
    <source>
        <dbReference type="SAM" id="MobiDB-lite"/>
    </source>
</evidence>
<protein>
    <recommendedName>
        <fullName evidence="4">DUF1826 domain-containing protein</fullName>
    </recommendedName>
</protein>
<dbReference type="EMBL" id="QGLF01000006">
    <property type="protein sequence ID" value="PWR18241.1"/>
    <property type="molecule type" value="Genomic_DNA"/>
</dbReference>
<keyword evidence="3" id="KW-1185">Reference proteome</keyword>
<comment type="caution">
    <text evidence="2">The sequence shown here is derived from an EMBL/GenBank/DDBJ whole genome shotgun (WGS) entry which is preliminary data.</text>
</comment>
<gene>
    <name evidence="2" type="ORF">DKG75_19930</name>
</gene>
<feature type="compositionally biased region" description="Basic residues" evidence="1">
    <location>
        <begin position="1"/>
        <end position="10"/>
    </location>
</feature>
<evidence type="ECO:0000313" key="2">
    <source>
        <dbReference type="EMBL" id="PWR18241.1"/>
    </source>
</evidence>
<evidence type="ECO:0000313" key="3">
    <source>
        <dbReference type="Proteomes" id="UP000246077"/>
    </source>
</evidence>
<reference evidence="3" key="1">
    <citation type="submission" date="2018-05" db="EMBL/GenBank/DDBJ databases">
        <title>Zavarzinia sp. HR-AS.</title>
        <authorList>
            <person name="Lee Y."/>
            <person name="Jeon C.O."/>
        </authorList>
    </citation>
    <scope>NUCLEOTIDE SEQUENCE [LARGE SCALE GENOMIC DNA]</scope>
    <source>
        <strain evidence="3">DSM 1231</strain>
    </source>
</reference>
<name>A0A317DUC2_9PROT</name>
<dbReference type="AlphaFoldDB" id="A0A317DUC2"/>
<dbReference type="Proteomes" id="UP000246077">
    <property type="component" value="Unassembled WGS sequence"/>
</dbReference>
<evidence type="ECO:0008006" key="4">
    <source>
        <dbReference type="Google" id="ProtNLM"/>
    </source>
</evidence>
<sequence length="246" mass="25756">MMASRRRRRRPDGVACPIPSPSGAGGATMPDGSAQRPPSPVVVGHGMDDLARIRLPGIELALWRRDLPAPLAEALATLDPAGYPDGRVLARPPDLATAIGSLIAPSALAGTAAGRLLAADIEALAQRFAALFAAAAVDIRLEALGHDACWKFHRDHVPARLVTTYAGPGTEWVLPAHGASALDDQKDYTGPMERLAAGEVALFRGCQPGHDHGIVHRSPPVAGTGITRLFLCLNLPSPASPGLWRV</sequence>
<dbReference type="InterPro" id="IPR014955">
    <property type="entry name" value="DUF1826"/>
</dbReference>